<dbReference type="AlphaFoldDB" id="A0A9N9S316"/>
<dbReference type="SMART" id="SM00614">
    <property type="entry name" value="ZnF_BED"/>
    <property type="match status" value="2"/>
</dbReference>
<dbReference type="InterPro" id="IPR012337">
    <property type="entry name" value="RNaseH-like_sf"/>
</dbReference>
<dbReference type="EMBL" id="OU895879">
    <property type="protein sequence ID" value="CAG9807688.1"/>
    <property type="molecule type" value="Genomic_DNA"/>
</dbReference>
<dbReference type="InterPro" id="IPR052035">
    <property type="entry name" value="ZnF_BED_domain_contain"/>
</dbReference>
<evidence type="ECO:0000256" key="3">
    <source>
        <dbReference type="ARBA" id="ARBA00022771"/>
    </source>
</evidence>
<gene>
    <name evidence="7" type="ORF">CHIRRI_LOCUS10534</name>
</gene>
<evidence type="ECO:0008006" key="9">
    <source>
        <dbReference type="Google" id="ProtNLM"/>
    </source>
</evidence>
<evidence type="ECO:0000256" key="6">
    <source>
        <dbReference type="SAM" id="MobiDB-lite"/>
    </source>
</evidence>
<evidence type="ECO:0000256" key="5">
    <source>
        <dbReference type="ARBA" id="ARBA00023242"/>
    </source>
</evidence>
<keyword evidence="3" id="KW-0863">Zinc-finger</keyword>
<reference evidence="7" key="2">
    <citation type="submission" date="2022-10" db="EMBL/GenBank/DDBJ databases">
        <authorList>
            <consortium name="ENA_rothamsted_submissions"/>
            <consortium name="culmorum"/>
            <person name="King R."/>
        </authorList>
    </citation>
    <scope>NUCLEOTIDE SEQUENCE</scope>
</reference>
<feature type="compositionally biased region" description="Acidic residues" evidence="6">
    <location>
        <begin position="133"/>
        <end position="144"/>
    </location>
</feature>
<reference evidence="7" key="1">
    <citation type="submission" date="2022-01" db="EMBL/GenBank/DDBJ databases">
        <authorList>
            <person name="King R."/>
        </authorList>
    </citation>
    <scope>NUCLEOTIDE SEQUENCE</scope>
</reference>
<dbReference type="PANTHER" id="PTHR46481">
    <property type="entry name" value="ZINC FINGER BED DOMAIN-CONTAINING PROTEIN 4"/>
    <property type="match status" value="1"/>
</dbReference>
<evidence type="ECO:0000313" key="7">
    <source>
        <dbReference type="EMBL" id="CAG9807688.1"/>
    </source>
</evidence>
<feature type="region of interest" description="Disordered" evidence="6">
    <location>
        <begin position="132"/>
        <end position="151"/>
    </location>
</feature>
<organism evidence="7 8">
    <name type="scientific">Chironomus riparius</name>
    <dbReference type="NCBI Taxonomy" id="315576"/>
    <lineage>
        <taxon>Eukaryota</taxon>
        <taxon>Metazoa</taxon>
        <taxon>Ecdysozoa</taxon>
        <taxon>Arthropoda</taxon>
        <taxon>Hexapoda</taxon>
        <taxon>Insecta</taxon>
        <taxon>Pterygota</taxon>
        <taxon>Neoptera</taxon>
        <taxon>Endopterygota</taxon>
        <taxon>Diptera</taxon>
        <taxon>Nematocera</taxon>
        <taxon>Chironomoidea</taxon>
        <taxon>Chironomidae</taxon>
        <taxon>Chironominae</taxon>
        <taxon>Chironomus</taxon>
    </lineage>
</organism>
<keyword evidence="5" id="KW-0539">Nucleus</keyword>
<name>A0A9N9S316_9DIPT</name>
<evidence type="ECO:0000256" key="2">
    <source>
        <dbReference type="ARBA" id="ARBA00022723"/>
    </source>
</evidence>
<keyword evidence="8" id="KW-1185">Reference proteome</keyword>
<evidence type="ECO:0000313" key="8">
    <source>
        <dbReference type="Proteomes" id="UP001153620"/>
    </source>
</evidence>
<comment type="subcellular location">
    <subcellularLocation>
        <location evidence="1">Nucleus</location>
    </subcellularLocation>
</comment>
<dbReference type="GO" id="GO:0005634">
    <property type="term" value="C:nucleus"/>
    <property type="evidence" value="ECO:0007669"/>
    <property type="project" value="UniProtKB-SubCell"/>
</dbReference>
<evidence type="ECO:0000256" key="4">
    <source>
        <dbReference type="ARBA" id="ARBA00022833"/>
    </source>
</evidence>
<keyword evidence="4" id="KW-0862">Zinc</keyword>
<evidence type="ECO:0000256" key="1">
    <source>
        <dbReference type="ARBA" id="ARBA00004123"/>
    </source>
</evidence>
<protein>
    <recommendedName>
        <fullName evidence="9">BED-type domain-containing protein</fullName>
    </recommendedName>
</protein>
<feature type="region of interest" description="Disordered" evidence="6">
    <location>
        <begin position="279"/>
        <end position="301"/>
    </location>
</feature>
<proteinExistence type="predicted"/>
<dbReference type="OrthoDB" id="10051975at2759"/>
<dbReference type="SUPFAM" id="SSF53098">
    <property type="entry name" value="Ribonuclease H-like"/>
    <property type="match status" value="1"/>
</dbReference>
<dbReference type="Proteomes" id="UP001153620">
    <property type="component" value="Chromosome 3"/>
</dbReference>
<feature type="compositionally biased region" description="Low complexity" evidence="6">
    <location>
        <begin position="291"/>
        <end position="301"/>
    </location>
</feature>
<accession>A0A9N9S316</accession>
<dbReference type="PANTHER" id="PTHR46481:SF10">
    <property type="entry name" value="ZINC FINGER BED DOMAIN-CONTAINING PROTEIN 39"/>
    <property type="match status" value="1"/>
</dbReference>
<sequence>MSNFQDETTTDSSCSLSKNEVIKLLYNQDSDIELIAPEKFKSPIWERFRIVFYKGVRLSFVQCVGCSLVLVYKSRTGTASLLRHRCSRFPISVYDLKLENHRAIIAAAGQLNLLSEMATSQNNETIELKQEMLTDEEESEEQDDDQKYTTEQTDKGLLESFSLLEKTFITGDDLLLSREEIEHAKRTNDPDLYFERPRNHRHSSTWDRFEIVYYRNVRQNFAKCFSCNSIVSYKKTTGTASLIRHKCKNFNQQQQQSNAKNDSLNSLLGPTTSSVTLPPLTPAPIFNPKQSTSSASVSSTSTTALKGENLNKMPIVVVQGPRSENIVNSAEKGLIDAQIQWLSQCLITTEILGDSSYLGFLQNLVNYGADYGKQNVTNFINRDIISREVIPKKCSKLQNELMIELKDIEFSISYATWTNYSNEKYITVFVYYFNQNFEYKNAIVGTRKCSSENNIVKIVKDIVQPYKNCKNPLKCVSEEAFSDFDVFPCVISRIAKVVLTVMNASDEARNFFKKVYIEAHELLTIPQKHSFEDSSDVYKMNTYYSLYQLLKSDDVHSSGMMKKFMNLLGILFSAIMSLVETNDDGTYCVTANRVYLWCKKFLKHYSEFTSTDKTVNNLGISILKLIKENFNNKICELYQIAVFLNPNFKSLKFLPASERNKLLDIIKKNLEKLMSEDSSSEPPNKKPKVIKNQAHLNDTFLEFMDITMESVDDQVDSEIQRYMGYKLENPIEILEFWATNDSFPYLKRLAKNFLNLPSCTFHSNCCFLTMDNSFYQKCKNLPAEDIENLTFLHQNIKI</sequence>
<keyword evidence="2" id="KW-0479">Metal-binding</keyword>
<dbReference type="GO" id="GO:0008270">
    <property type="term" value="F:zinc ion binding"/>
    <property type="evidence" value="ECO:0007669"/>
    <property type="project" value="UniProtKB-KW"/>
</dbReference>